<comment type="caution">
    <text evidence="1">The sequence shown here is derived from an EMBL/GenBank/DDBJ whole genome shotgun (WGS) entry which is preliminary data.</text>
</comment>
<reference evidence="1" key="1">
    <citation type="submission" date="2020-03" db="EMBL/GenBank/DDBJ databases">
        <authorList>
            <person name="Weist P."/>
        </authorList>
    </citation>
    <scope>NUCLEOTIDE SEQUENCE</scope>
</reference>
<dbReference type="AlphaFoldDB" id="A0A9N7V1F4"/>
<proteinExistence type="predicted"/>
<name>A0A9N7V1F4_PLEPL</name>
<protein>
    <submittedName>
        <fullName evidence="1">Uncharacterized protein</fullName>
    </submittedName>
</protein>
<sequence length="159" mass="17496">MTKKKPVRKSDLLATGASLSSFSFLFSIIITSKSRAAAVATPWIKISGSRIIGRSGGSSMADSISCGLIVVVMADPVSRWHQIMVVDHDRGHTLTQAVWRQRFVHRQPRPLMWGPTGGAPSGWKEWQCEEDQQLDYCPDSSPCLPSCLPACLPLLLDFQ</sequence>
<keyword evidence="2" id="KW-1185">Reference proteome</keyword>
<gene>
    <name evidence="1" type="ORF">PLEPLA_LOCUS28990</name>
</gene>
<evidence type="ECO:0000313" key="2">
    <source>
        <dbReference type="Proteomes" id="UP001153269"/>
    </source>
</evidence>
<accession>A0A9N7V1F4</accession>
<dbReference type="Proteomes" id="UP001153269">
    <property type="component" value="Unassembled WGS sequence"/>
</dbReference>
<organism evidence="1 2">
    <name type="scientific">Pleuronectes platessa</name>
    <name type="common">European plaice</name>
    <dbReference type="NCBI Taxonomy" id="8262"/>
    <lineage>
        <taxon>Eukaryota</taxon>
        <taxon>Metazoa</taxon>
        <taxon>Chordata</taxon>
        <taxon>Craniata</taxon>
        <taxon>Vertebrata</taxon>
        <taxon>Euteleostomi</taxon>
        <taxon>Actinopterygii</taxon>
        <taxon>Neopterygii</taxon>
        <taxon>Teleostei</taxon>
        <taxon>Neoteleostei</taxon>
        <taxon>Acanthomorphata</taxon>
        <taxon>Carangaria</taxon>
        <taxon>Pleuronectiformes</taxon>
        <taxon>Pleuronectoidei</taxon>
        <taxon>Pleuronectidae</taxon>
        <taxon>Pleuronectes</taxon>
    </lineage>
</organism>
<dbReference type="EMBL" id="CADEAL010002590">
    <property type="protein sequence ID" value="CAB1441207.1"/>
    <property type="molecule type" value="Genomic_DNA"/>
</dbReference>
<evidence type="ECO:0000313" key="1">
    <source>
        <dbReference type="EMBL" id="CAB1441207.1"/>
    </source>
</evidence>